<organism evidence="1 2">
    <name type="scientific">Streptomyces smyrnaeus</name>
    <dbReference type="NCBI Taxonomy" id="1387713"/>
    <lineage>
        <taxon>Bacteria</taxon>
        <taxon>Bacillati</taxon>
        <taxon>Actinomycetota</taxon>
        <taxon>Actinomycetes</taxon>
        <taxon>Kitasatosporales</taxon>
        <taxon>Streptomycetaceae</taxon>
        <taxon>Streptomyces</taxon>
    </lineage>
</organism>
<evidence type="ECO:0000313" key="2">
    <source>
        <dbReference type="Proteomes" id="UP000721954"/>
    </source>
</evidence>
<protein>
    <submittedName>
        <fullName evidence="1">Uncharacterized protein</fullName>
    </submittedName>
</protein>
<dbReference type="Proteomes" id="UP000721954">
    <property type="component" value="Unassembled WGS sequence"/>
</dbReference>
<proteinExistence type="predicted"/>
<sequence>MNTETLYAELRADVGRLSAELASMTPNGPRPYRSWLYLSTAERAADVYVSAERNRIAAELRKAKDRLAEFERVSALVPTSTLQVWARVRYAA</sequence>
<dbReference type="GeneID" id="96263413"/>
<dbReference type="RefSeq" id="WP_209214515.1">
    <property type="nucleotide sequence ID" value="NZ_JAFFZM010000032.1"/>
</dbReference>
<accession>A0ABS3Y5U3</accession>
<comment type="caution">
    <text evidence="1">The sequence shown here is derived from an EMBL/GenBank/DDBJ whole genome shotgun (WGS) entry which is preliminary data.</text>
</comment>
<reference evidence="1 2" key="1">
    <citation type="submission" date="2021-02" db="EMBL/GenBank/DDBJ databases">
        <title>Streptomyces spirodelae sp. nov., isolated from duckweed.</title>
        <authorList>
            <person name="Saimee Y."/>
            <person name="Duangmal K."/>
        </authorList>
    </citation>
    <scope>NUCLEOTIDE SEQUENCE [LARGE SCALE GENOMIC DNA]</scope>
    <source>
        <strain evidence="1 2">DSM 42105</strain>
    </source>
</reference>
<dbReference type="EMBL" id="JAFFZM010000032">
    <property type="protein sequence ID" value="MBO8203037.1"/>
    <property type="molecule type" value="Genomic_DNA"/>
</dbReference>
<gene>
    <name evidence="1" type="ORF">JW613_32875</name>
</gene>
<evidence type="ECO:0000313" key="1">
    <source>
        <dbReference type="EMBL" id="MBO8203037.1"/>
    </source>
</evidence>
<name>A0ABS3Y5U3_9ACTN</name>
<keyword evidence="2" id="KW-1185">Reference proteome</keyword>